<name>A0ABX2D784_9CYAN</name>
<comment type="caution">
    <text evidence="1">The sequence shown here is derived from an EMBL/GenBank/DDBJ whole genome shotgun (WGS) entry which is preliminary data.</text>
</comment>
<dbReference type="EMBL" id="SRRZ01000238">
    <property type="protein sequence ID" value="NQE38497.1"/>
    <property type="molecule type" value="Genomic_DNA"/>
</dbReference>
<reference evidence="1 2" key="1">
    <citation type="journal article" date="2020" name="Sci. Rep.">
        <title>A novel cyanobacterial geosmin producer, revising GeoA distribution and dispersion patterns in Bacteria.</title>
        <authorList>
            <person name="Churro C."/>
            <person name="Semedo-Aguiar A.P."/>
            <person name="Silva A.D."/>
            <person name="Pereira-Leal J.B."/>
            <person name="Leite R.B."/>
        </authorList>
    </citation>
    <scope>NUCLEOTIDE SEQUENCE [LARGE SCALE GENOMIC DNA]</scope>
    <source>
        <strain evidence="1 2">IPMA8</strain>
    </source>
</reference>
<evidence type="ECO:0000313" key="1">
    <source>
        <dbReference type="EMBL" id="NQE38497.1"/>
    </source>
</evidence>
<gene>
    <name evidence="1" type="ORF">E5S67_06282</name>
</gene>
<accession>A0ABX2D784</accession>
<dbReference type="Proteomes" id="UP000702425">
    <property type="component" value="Unassembled WGS sequence"/>
</dbReference>
<evidence type="ECO:0000313" key="2">
    <source>
        <dbReference type="Proteomes" id="UP000702425"/>
    </source>
</evidence>
<keyword evidence="2" id="KW-1185">Reference proteome</keyword>
<proteinExistence type="predicted"/>
<sequence length="45" mass="5581">MLLLATKNRRFYRIFKIERQQRVFFKFLIKNRVIGVKRVKKLGIN</sequence>
<organism evidence="1 2">
    <name type="scientific">Microcoleus asticus IPMA8</name>
    <dbReference type="NCBI Taxonomy" id="2563858"/>
    <lineage>
        <taxon>Bacteria</taxon>
        <taxon>Bacillati</taxon>
        <taxon>Cyanobacteriota</taxon>
        <taxon>Cyanophyceae</taxon>
        <taxon>Oscillatoriophycideae</taxon>
        <taxon>Oscillatoriales</taxon>
        <taxon>Microcoleaceae</taxon>
        <taxon>Microcoleus</taxon>
        <taxon>Microcoleus asticus</taxon>
    </lineage>
</organism>
<protein>
    <submittedName>
        <fullName evidence="1">Uncharacterized protein</fullName>
    </submittedName>
</protein>